<dbReference type="InterPro" id="IPR036513">
    <property type="entry name" value="STAS_dom_sf"/>
</dbReference>
<name>A0A2T1A642_9ACTN</name>
<dbReference type="SUPFAM" id="SSF52091">
    <property type="entry name" value="SpoIIaa-like"/>
    <property type="match status" value="1"/>
</dbReference>
<gene>
    <name evidence="2" type="ORF">CLV47_101206</name>
</gene>
<dbReference type="Gene3D" id="3.30.750.24">
    <property type="entry name" value="STAS domain"/>
    <property type="match status" value="1"/>
</dbReference>
<comment type="caution">
    <text evidence="2">The sequence shown here is derived from an EMBL/GenBank/DDBJ whole genome shotgun (WGS) entry which is preliminary data.</text>
</comment>
<dbReference type="Proteomes" id="UP000237752">
    <property type="component" value="Unassembled WGS sequence"/>
</dbReference>
<protein>
    <submittedName>
        <fullName evidence="2">Anti-anti-sigma regulatory factor</fullName>
    </submittedName>
</protein>
<dbReference type="PROSITE" id="PS50801">
    <property type="entry name" value="STAS"/>
    <property type="match status" value="1"/>
</dbReference>
<keyword evidence="3" id="KW-1185">Reference proteome</keyword>
<evidence type="ECO:0000313" key="3">
    <source>
        <dbReference type="Proteomes" id="UP000237752"/>
    </source>
</evidence>
<dbReference type="CDD" id="cd07043">
    <property type="entry name" value="STAS_anti-anti-sigma_factors"/>
    <property type="match status" value="1"/>
</dbReference>
<dbReference type="AlphaFoldDB" id="A0A2T1A642"/>
<organism evidence="2 3">
    <name type="scientific">Antricoccus suffuscus</name>
    <dbReference type="NCBI Taxonomy" id="1629062"/>
    <lineage>
        <taxon>Bacteria</taxon>
        <taxon>Bacillati</taxon>
        <taxon>Actinomycetota</taxon>
        <taxon>Actinomycetes</taxon>
        <taxon>Geodermatophilales</taxon>
        <taxon>Antricoccaceae</taxon>
        <taxon>Antricoccus</taxon>
    </lineage>
</organism>
<reference evidence="2 3" key="1">
    <citation type="submission" date="2018-03" db="EMBL/GenBank/DDBJ databases">
        <title>Genomic Encyclopedia of Archaeal and Bacterial Type Strains, Phase II (KMG-II): from individual species to whole genera.</title>
        <authorList>
            <person name="Goeker M."/>
        </authorList>
    </citation>
    <scope>NUCLEOTIDE SEQUENCE [LARGE SCALE GENOMIC DNA]</scope>
    <source>
        <strain evidence="2 3">DSM 100065</strain>
    </source>
</reference>
<dbReference type="RefSeq" id="WP_146135246.1">
    <property type="nucleotide sequence ID" value="NZ_PVUE01000001.1"/>
</dbReference>
<accession>A0A2T1A642</accession>
<feature type="domain" description="STAS" evidence="1">
    <location>
        <begin position="15"/>
        <end position="122"/>
    </location>
</feature>
<proteinExistence type="predicted"/>
<evidence type="ECO:0000259" key="1">
    <source>
        <dbReference type="PROSITE" id="PS50801"/>
    </source>
</evidence>
<evidence type="ECO:0000313" key="2">
    <source>
        <dbReference type="EMBL" id="PRZ44082.1"/>
    </source>
</evidence>
<dbReference type="InterPro" id="IPR002645">
    <property type="entry name" value="STAS_dom"/>
</dbReference>
<sequence>MPTPTLANHSSNDDAQFHVQRAGTTATLTITGLLTGPHVQSLREMLEWLSTQGLSAVTINLDVSAGVGAAVLRLLRLSRSKLRGQGGDLVARSADPNIMEMLALIGLGEHNAANAAEGHRTR</sequence>
<dbReference type="EMBL" id="PVUE01000001">
    <property type="protein sequence ID" value="PRZ44082.1"/>
    <property type="molecule type" value="Genomic_DNA"/>
</dbReference>